<dbReference type="GO" id="GO:0008270">
    <property type="term" value="F:zinc ion binding"/>
    <property type="evidence" value="ECO:0007669"/>
    <property type="project" value="UniProtKB-UniRule"/>
</dbReference>
<evidence type="ECO:0000256" key="12">
    <source>
        <dbReference type="ARBA" id="ARBA00022842"/>
    </source>
</evidence>
<keyword evidence="11 19" id="KW-0862">Zinc</keyword>
<dbReference type="GO" id="GO:0005829">
    <property type="term" value="C:cytosol"/>
    <property type="evidence" value="ECO:0007669"/>
    <property type="project" value="TreeGrafter"/>
</dbReference>
<dbReference type="NCBIfam" id="TIGR00506">
    <property type="entry name" value="ribB"/>
    <property type="match status" value="1"/>
</dbReference>
<dbReference type="RefSeq" id="WP_183512311.1">
    <property type="nucleotide sequence ID" value="NZ_BAABGK010000105.1"/>
</dbReference>
<feature type="binding site" evidence="20">
    <location>
        <begin position="147"/>
        <end position="151"/>
    </location>
    <ligand>
        <name>D-ribulose 5-phosphate</name>
        <dbReference type="ChEBI" id="CHEBI:58121"/>
    </ligand>
</feature>
<keyword evidence="12 20" id="KW-0460">Magnesium</keyword>
<comment type="caution">
    <text evidence="22">The sequence shown here is derived from an EMBL/GenBank/DDBJ whole genome shotgun (WGS) entry which is preliminary data.</text>
</comment>
<dbReference type="InterPro" id="IPR032677">
    <property type="entry name" value="GTP_cyclohydro_II"/>
</dbReference>
<evidence type="ECO:0000259" key="21">
    <source>
        <dbReference type="Pfam" id="PF00925"/>
    </source>
</evidence>
<feature type="binding site" evidence="20">
    <location>
        <position position="35"/>
    </location>
    <ligand>
        <name>Mg(2+)</name>
        <dbReference type="ChEBI" id="CHEBI:18420"/>
        <label>1</label>
    </ligand>
</feature>
<keyword evidence="7 20" id="KW-0686">Riboflavin biosynthesis</keyword>
<evidence type="ECO:0000256" key="8">
    <source>
        <dbReference type="ARBA" id="ARBA00022723"/>
    </source>
</evidence>
<evidence type="ECO:0000256" key="13">
    <source>
        <dbReference type="ARBA" id="ARBA00023134"/>
    </source>
</evidence>
<comment type="cofactor">
    <cofactor evidence="19">
        <name>Zn(2+)</name>
        <dbReference type="ChEBI" id="CHEBI:29105"/>
    </cofactor>
    <text evidence="19">Binds 1 zinc ion per subunit.</text>
</comment>
<feature type="binding site" evidence="19">
    <location>
        <position position="287"/>
    </location>
    <ligand>
        <name>Zn(2+)</name>
        <dbReference type="ChEBI" id="CHEBI:29105"/>
        <note>catalytic</note>
    </ligand>
</feature>
<dbReference type="PIRSF" id="PIRSF001259">
    <property type="entry name" value="RibA"/>
    <property type="match status" value="1"/>
</dbReference>
<keyword evidence="13 19" id="KW-0342">GTP-binding</keyword>
<comment type="similarity">
    <text evidence="5">In the N-terminal section; belongs to the DHBP synthase family.</text>
</comment>
<feature type="binding site" evidence="19">
    <location>
        <begin position="312"/>
        <end position="314"/>
    </location>
    <ligand>
        <name>GTP</name>
        <dbReference type="ChEBI" id="CHEBI:37565"/>
    </ligand>
</feature>
<evidence type="ECO:0000256" key="18">
    <source>
        <dbReference type="ARBA" id="ARBA00060730"/>
    </source>
</evidence>
<dbReference type="UniPathway" id="UPA00275">
    <property type="reaction ID" value="UER00399"/>
</dbReference>
<evidence type="ECO:0000256" key="1">
    <source>
        <dbReference type="ARBA" id="ARBA00000141"/>
    </source>
</evidence>
<dbReference type="AlphaFoldDB" id="A0A839QXP5"/>
<evidence type="ECO:0000256" key="20">
    <source>
        <dbReference type="HAMAP-Rule" id="MF_00180"/>
    </source>
</evidence>
<evidence type="ECO:0000256" key="3">
    <source>
        <dbReference type="ARBA" id="ARBA00004853"/>
    </source>
</evidence>
<keyword evidence="10 19" id="KW-0378">Hydrolase</keyword>
<feature type="binding site" evidence="20">
    <location>
        <position position="150"/>
    </location>
    <ligand>
        <name>Mg(2+)</name>
        <dbReference type="ChEBI" id="CHEBI:18420"/>
        <label>2</label>
    </ligand>
</feature>
<dbReference type="InterPro" id="IPR000422">
    <property type="entry name" value="DHBP_synthase_RibB"/>
</dbReference>
<name>A0A839QXP5_9MICC</name>
<comment type="pathway">
    <text evidence="4 20">Cofactor biosynthesis; riboflavin biosynthesis; 2-hydroxy-3-oxobutyl phosphate from D-ribulose 5-phosphate: step 1/1.</text>
</comment>
<comment type="similarity">
    <text evidence="19">Belongs to the GTP cyclohydrolase II family.</text>
</comment>
<gene>
    <name evidence="20" type="primary">ribB</name>
    <name evidence="19" type="synonym">ribA</name>
    <name evidence="22" type="ORF">E9229_002988</name>
</gene>
<feature type="binding site" evidence="19">
    <location>
        <begin position="269"/>
        <end position="273"/>
    </location>
    <ligand>
        <name>GTP</name>
        <dbReference type="ChEBI" id="CHEBI:37565"/>
    </ligand>
</feature>
<comment type="similarity">
    <text evidence="18 20">Belongs to the DHBP synthase family.</text>
</comment>
<dbReference type="InterPro" id="IPR017945">
    <property type="entry name" value="DHBP_synth_RibB-like_a/b_dom"/>
</dbReference>
<comment type="cofactor">
    <cofactor evidence="20">
        <name>Mg(2+)</name>
        <dbReference type="ChEBI" id="CHEBI:18420"/>
    </cofactor>
    <cofactor evidence="20">
        <name>Mn(2+)</name>
        <dbReference type="ChEBI" id="CHEBI:29035"/>
    </cofactor>
    <text evidence="20">Binds 2 divalent metal cations per subunit. Magnesium or manganese.</text>
</comment>
<dbReference type="EMBL" id="JACHVS010000002">
    <property type="protein sequence ID" value="MBB2996741.1"/>
    <property type="molecule type" value="Genomic_DNA"/>
</dbReference>
<comment type="catalytic activity">
    <reaction evidence="1 20">
        <text>D-ribulose 5-phosphate = (2S)-2-hydroxy-3-oxobutyl phosphate + formate + H(+)</text>
        <dbReference type="Rhea" id="RHEA:18457"/>
        <dbReference type="ChEBI" id="CHEBI:15378"/>
        <dbReference type="ChEBI" id="CHEBI:15740"/>
        <dbReference type="ChEBI" id="CHEBI:58121"/>
        <dbReference type="ChEBI" id="CHEBI:58830"/>
        <dbReference type="EC" id="4.1.99.12"/>
    </reaction>
</comment>
<evidence type="ECO:0000313" key="22">
    <source>
        <dbReference type="EMBL" id="MBB2996741.1"/>
    </source>
</evidence>
<dbReference type="NCBIfam" id="TIGR00505">
    <property type="entry name" value="ribA"/>
    <property type="match status" value="1"/>
</dbReference>
<sequence length="425" mass="44956">MSSNEQPITLDPIEAAIAAIAAGKAVVVVDDEDRENEGDIIFAAEFATPELMGWTIRHSSGVICVPMAGDRADALGLPPMVEHNQDAKGTAYTVSCDAAHGVSTGISAADRALTARLLADAESTPASITRPGHMFPLRAVPGGVLARRGHTEASVDLCRLAGVQPVGVIAELVHDDGSMMRLPALRDFADLWNIPLVSIEEMAAHLRGAAPAPAAPSAAAVLSGPEVRMPGKYGEMLVRAWTERATGIEHLSLSVPGPDGRTPLAPLVRVHSECLTGDVFGSFRCDCGEQLDAALAAISEVGGTVVYLRGQEGRGIGLANKIRAYALQDGGADTIEANEQLGLPVDARRYDAAAAILHALGAEKVRLLTNNPLKEEWLAAAGITVLERVPTRIAARPENLRYLRTKREKMHHSIDPDHLDPVVND</sequence>
<dbReference type="InterPro" id="IPR036144">
    <property type="entry name" value="RibA-like_sf"/>
</dbReference>
<feature type="active site" description="Proton acceptor" evidence="19">
    <location>
        <position position="346"/>
    </location>
</feature>
<feature type="binding site" evidence="20">
    <location>
        <begin position="34"/>
        <end position="35"/>
    </location>
    <ligand>
        <name>D-ribulose 5-phosphate</name>
        <dbReference type="ChEBI" id="CHEBI:58121"/>
    </ligand>
</feature>
<feature type="binding site" evidence="20">
    <location>
        <position position="39"/>
    </location>
    <ligand>
        <name>D-ribulose 5-phosphate</name>
        <dbReference type="ChEBI" id="CHEBI:58121"/>
    </ligand>
</feature>
<dbReference type="HAMAP" id="MF_00180">
    <property type="entry name" value="RibB"/>
    <property type="match status" value="1"/>
</dbReference>
<dbReference type="EC" id="3.5.4.25" evidence="19"/>
<reference evidence="22 23" key="1">
    <citation type="submission" date="2020-08" db="EMBL/GenBank/DDBJ databases">
        <title>Sequencing the genomes of 1000 actinobacteria strains.</title>
        <authorList>
            <person name="Klenk H.-P."/>
        </authorList>
    </citation>
    <scope>NUCLEOTIDE SEQUENCE [LARGE SCALE GENOMIC DNA]</scope>
    <source>
        <strain evidence="22 23">DSM 22826</strain>
    </source>
</reference>
<dbReference type="FunFam" id="3.90.870.10:FF:000002">
    <property type="entry name" value="3,4-dihydroxy-2-butanone 4-phosphate synthase"/>
    <property type="match status" value="1"/>
</dbReference>
<evidence type="ECO:0000256" key="4">
    <source>
        <dbReference type="ARBA" id="ARBA00004904"/>
    </source>
</evidence>
<keyword evidence="23" id="KW-1185">Reference proteome</keyword>
<dbReference type="HAMAP" id="MF_00179">
    <property type="entry name" value="RibA"/>
    <property type="match status" value="1"/>
</dbReference>
<dbReference type="NCBIfam" id="NF001591">
    <property type="entry name" value="PRK00393.1"/>
    <property type="match status" value="1"/>
</dbReference>
<feature type="site" description="Essential for catalytic activity" evidence="20">
    <location>
        <position position="133"/>
    </location>
</feature>
<dbReference type="PANTHER" id="PTHR21327">
    <property type="entry name" value="GTP CYCLOHYDROLASE II-RELATED"/>
    <property type="match status" value="1"/>
</dbReference>
<feature type="binding site" evidence="19">
    <location>
        <position position="374"/>
    </location>
    <ligand>
        <name>GTP</name>
        <dbReference type="ChEBI" id="CHEBI:37565"/>
    </ligand>
</feature>
<evidence type="ECO:0000256" key="11">
    <source>
        <dbReference type="ARBA" id="ARBA00022833"/>
    </source>
</evidence>
<dbReference type="InterPro" id="IPR000926">
    <property type="entry name" value="RibA"/>
</dbReference>
<feature type="active site" description="Nucleophile" evidence="19">
    <location>
        <position position="348"/>
    </location>
</feature>
<feature type="domain" description="GTP cyclohydrolase II" evidence="21">
    <location>
        <begin position="226"/>
        <end position="390"/>
    </location>
</feature>
<dbReference type="GO" id="GO:0000287">
    <property type="term" value="F:magnesium ion binding"/>
    <property type="evidence" value="ECO:0007669"/>
    <property type="project" value="UniProtKB-UniRule"/>
</dbReference>
<proteinExistence type="inferred from homology"/>
<keyword evidence="14 20" id="KW-0464">Manganese</keyword>
<dbReference type="Proteomes" id="UP000523000">
    <property type="component" value="Unassembled WGS sequence"/>
</dbReference>
<evidence type="ECO:0000256" key="10">
    <source>
        <dbReference type="ARBA" id="ARBA00022801"/>
    </source>
</evidence>
<feature type="binding site" evidence="19">
    <location>
        <position position="334"/>
    </location>
    <ligand>
        <name>GTP</name>
        <dbReference type="ChEBI" id="CHEBI:37565"/>
    </ligand>
</feature>
<keyword evidence="8 20" id="KW-0479">Metal-binding</keyword>
<keyword evidence="9 19" id="KW-0547">Nucleotide-binding</keyword>
<evidence type="ECO:0000256" key="2">
    <source>
        <dbReference type="ARBA" id="ARBA00002284"/>
    </source>
</evidence>
<dbReference type="Gene3D" id="3.90.870.10">
    <property type="entry name" value="DHBP synthase"/>
    <property type="match status" value="1"/>
</dbReference>
<evidence type="ECO:0000256" key="9">
    <source>
        <dbReference type="ARBA" id="ARBA00022741"/>
    </source>
</evidence>
<dbReference type="PANTHER" id="PTHR21327:SF18">
    <property type="entry name" value="3,4-DIHYDROXY-2-BUTANONE 4-PHOSPHATE SYNTHASE"/>
    <property type="match status" value="1"/>
</dbReference>
<evidence type="ECO:0000256" key="5">
    <source>
        <dbReference type="ARBA" id="ARBA00005520"/>
    </source>
</evidence>
<dbReference type="CDD" id="cd00641">
    <property type="entry name" value="GTP_cyclohydro2"/>
    <property type="match status" value="1"/>
</dbReference>
<feature type="binding site" evidence="19">
    <location>
        <position position="274"/>
    </location>
    <ligand>
        <name>Zn(2+)</name>
        <dbReference type="ChEBI" id="CHEBI:29105"/>
        <note>catalytic</note>
    </ligand>
</feature>
<feature type="binding site" evidence="19">
    <location>
        <position position="369"/>
    </location>
    <ligand>
        <name>GTP</name>
        <dbReference type="ChEBI" id="CHEBI:37565"/>
    </ligand>
</feature>
<dbReference type="Pfam" id="PF00926">
    <property type="entry name" value="DHBP_synthase"/>
    <property type="match status" value="1"/>
</dbReference>
<evidence type="ECO:0000256" key="15">
    <source>
        <dbReference type="ARBA" id="ARBA00023239"/>
    </source>
</evidence>
<dbReference type="GO" id="GO:0009231">
    <property type="term" value="P:riboflavin biosynthetic process"/>
    <property type="evidence" value="ECO:0007669"/>
    <property type="project" value="UniProtKB-UniRule"/>
</dbReference>
<comment type="catalytic activity">
    <reaction evidence="17 19">
        <text>GTP + 4 H2O = 2,5-diamino-6-hydroxy-4-(5-phosphoribosylamino)-pyrimidine + formate + 2 phosphate + 3 H(+)</text>
        <dbReference type="Rhea" id="RHEA:23704"/>
        <dbReference type="ChEBI" id="CHEBI:15377"/>
        <dbReference type="ChEBI" id="CHEBI:15378"/>
        <dbReference type="ChEBI" id="CHEBI:15740"/>
        <dbReference type="ChEBI" id="CHEBI:37565"/>
        <dbReference type="ChEBI" id="CHEBI:43474"/>
        <dbReference type="ChEBI" id="CHEBI:58614"/>
        <dbReference type="EC" id="3.5.4.25"/>
    </reaction>
</comment>
<comment type="function">
    <text evidence="2 20">Catalyzes the conversion of D-ribulose 5-phosphate to formate and 3,4-dihydroxy-2-butanone 4-phosphate.</text>
</comment>
<comment type="pathway">
    <text evidence="3 19">Cofactor biosynthesis; riboflavin biosynthesis; 5-amino-6-(D-ribitylamino)uracil from GTP: step 1/4.</text>
</comment>
<dbReference type="SUPFAM" id="SSF55821">
    <property type="entry name" value="YrdC/RibB"/>
    <property type="match status" value="1"/>
</dbReference>
<dbReference type="SUPFAM" id="SSF142695">
    <property type="entry name" value="RibA-like"/>
    <property type="match status" value="1"/>
</dbReference>
<evidence type="ECO:0000256" key="17">
    <source>
        <dbReference type="ARBA" id="ARBA00049295"/>
    </source>
</evidence>
<feature type="binding site" evidence="19">
    <location>
        <position position="290"/>
    </location>
    <ligand>
        <name>GTP</name>
        <dbReference type="ChEBI" id="CHEBI:37565"/>
    </ligand>
</feature>
<dbReference type="GO" id="GO:0003935">
    <property type="term" value="F:GTP cyclohydrolase II activity"/>
    <property type="evidence" value="ECO:0007669"/>
    <property type="project" value="UniProtKB-UniRule"/>
</dbReference>
<dbReference type="Gene3D" id="3.40.50.10990">
    <property type="entry name" value="GTP cyclohydrolase II"/>
    <property type="match status" value="1"/>
</dbReference>
<keyword evidence="15 20" id="KW-0456">Lyase</keyword>
<evidence type="ECO:0000256" key="7">
    <source>
        <dbReference type="ARBA" id="ARBA00022619"/>
    </source>
</evidence>
<evidence type="ECO:0000256" key="19">
    <source>
        <dbReference type="HAMAP-Rule" id="MF_00179"/>
    </source>
</evidence>
<evidence type="ECO:0000256" key="14">
    <source>
        <dbReference type="ARBA" id="ARBA00023211"/>
    </source>
</evidence>
<organism evidence="22 23">
    <name type="scientific">Paeniglutamicibacter cryotolerans</name>
    <dbReference type="NCBI Taxonomy" id="670079"/>
    <lineage>
        <taxon>Bacteria</taxon>
        <taxon>Bacillati</taxon>
        <taxon>Actinomycetota</taxon>
        <taxon>Actinomycetes</taxon>
        <taxon>Micrococcales</taxon>
        <taxon>Micrococcaceae</taxon>
        <taxon>Paeniglutamicibacter</taxon>
    </lineage>
</organism>
<evidence type="ECO:0000313" key="23">
    <source>
        <dbReference type="Proteomes" id="UP000523000"/>
    </source>
</evidence>
<comment type="subunit">
    <text evidence="6 20">Homodimer.</text>
</comment>
<accession>A0A839QXP5</accession>
<dbReference type="EC" id="4.1.99.12" evidence="20"/>
<evidence type="ECO:0000256" key="16">
    <source>
        <dbReference type="ARBA" id="ARBA00043932"/>
    </source>
</evidence>
<dbReference type="GO" id="GO:0008686">
    <property type="term" value="F:3,4-dihydroxy-2-butanone-4-phosphate synthase activity"/>
    <property type="evidence" value="ECO:0007669"/>
    <property type="project" value="UniProtKB-UniRule"/>
</dbReference>
<feature type="binding site" evidence="19">
    <location>
        <position position="285"/>
    </location>
    <ligand>
        <name>Zn(2+)</name>
        <dbReference type="ChEBI" id="CHEBI:29105"/>
        <note>catalytic</note>
    </ligand>
</feature>
<evidence type="ECO:0000256" key="6">
    <source>
        <dbReference type="ARBA" id="ARBA00011738"/>
    </source>
</evidence>
<dbReference type="FunFam" id="3.40.50.10990:FF:000001">
    <property type="entry name" value="Riboflavin biosynthesis protein RibBA"/>
    <property type="match status" value="1"/>
</dbReference>
<comment type="function">
    <text evidence="16 19">Catalyzes the conversion of GTP to 2,5-diamino-6-ribosylamino-4(3H)-pyrimidinone 5'-phosphate (DARP), formate and pyrophosphate.</text>
</comment>
<feature type="binding site" evidence="20">
    <location>
        <position position="35"/>
    </location>
    <ligand>
        <name>Mg(2+)</name>
        <dbReference type="ChEBI" id="CHEBI:18420"/>
        <label>2</label>
    </ligand>
</feature>
<dbReference type="GO" id="GO:0005525">
    <property type="term" value="F:GTP binding"/>
    <property type="evidence" value="ECO:0007669"/>
    <property type="project" value="UniProtKB-KW"/>
</dbReference>
<dbReference type="Pfam" id="PF00925">
    <property type="entry name" value="GTP_cyclohydro2"/>
    <property type="match status" value="1"/>
</dbReference>
<protein>
    <recommendedName>
        <fullName evidence="19 20">Multifunctional fusion protein</fullName>
    </recommendedName>
    <domain>
        <recommendedName>
            <fullName evidence="19">GTP cyclohydrolase-2</fullName>
            <ecNumber evidence="19">3.5.4.25</ecNumber>
        </recommendedName>
        <alternativeName>
            <fullName evidence="19">GTP cyclohydrolase II</fullName>
        </alternativeName>
    </domain>
    <domain>
        <recommendedName>
            <fullName evidence="20">3,4-dihydroxy-2-butanone 4-phosphate synthase</fullName>
            <shortName evidence="20">DHBP synthase</shortName>
            <ecNumber evidence="20">4.1.99.12</ecNumber>
        </recommendedName>
    </domain>
</protein>
<feature type="site" description="Essential for catalytic activity" evidence="20">
    <location>
        <position position="171"/>
    </location>
</feature>
<dbReference type="GO" id="GO:0030145">
    <property type="term" value="F:manganese ion binding"/>
    <property type="evidence" value="ECO:0007669"/>
    <property type="project" value="UniProtKB-UniRule"/>
</dbReference>